<organism evidence="1 2">
    <name type="scientific">Aspergillus melleus</name>
    <dbReference type="NCBI Taxonomy" id="138277"/>
    <lineage>
        <taxon>Eukaryota</taxon>
        <taxon>Fungi</taxon>
        <taxon>Dikarya</taxon>
        <taxon>Ascomycota</taxon>
        <taxon>Pezizomycotina</taxon>
        <taxon>Eurotiomycetes</taxon>
        <taxon>Eurotiomycetidae</taxon>
        <taxon>Eurotiales</taxon>
        <taxon>Aspergillaceae</taxon>
        <taxon>Aspergillus</taxon>
        <taxon>Aspergillus subgen. Circumdati</taxon>
    </lineage>
</organism>
<name>A0ACC3B1R1_9EURO</name>
<gene>
    <name evidence="1" type="ORF">N8T08_006162</name>
</gene>
<protein>
    <submittedName>
        <fullName evidence="1">Uncharacterized protein</fullName>
    </submittedName>
</protein>
<comment type="caution">
    <text evidence="1">The sequence shown here is derived from an EMBL/GenBank/DDBJ whole genome shotgun (WGS) entry which is preliminary data.</text>
</comment>
<reference evidence="1 2" key="1">
    <citation type="journal article" date="2023" name="ACS Omega">
        <title>Identification of the Neoaspergillic Acid Biosynthesis Gene Cluster by Establishing an In Vitro CRISPR-Ribonucleoprotein Genetic System in Aspergillus melleus.</title>
        <authorList>
            <person name="Yuan B."/>
            <person name="Grau M.F."/>
            <person name="Murata R.M."/>
            <person name="Torok T."/>
            <person name="Venkateswaran K."/>
            <person name="Stajich J.E."/>
            <person name="Wang C.C.C."/>
        </authorList>
    </citation>
    <scope>NUCLEOTIDE SEQUENCE [LARGE SCALE GENOMIC DNA]</scope>
    <source>
        <strain evidence="1 2">IMV 1140</strain>
    </source>
</reference>
<keyword evidence="2" id="KW-1185">Reference proteome</keyword>
<dbReference type="Proteomes" id="UP001177260">
    <property type="component" value="Unassembled WGS sequence"/>
</dbReference>
<dbReference type="EMBL" id="JAOPJF010000037">
    <property type="protein sequence ID" value="KAK1143761.1"/>
    <property type="molecule type" value="Genomic_DNA"/>
</dbReference>
<accession>A0ACC3B1R1</accession>
<proteinExistence type="predicted"/>
<evidence type="ECO:0000313" key="2">
    <source>
        <dbReference type="Proteomes" id="UP001177260"/>
    </source>
</evidence>
<evidence type="ECO:0000313" key="1">
    <source>
        <dbReference type="EMBL" id="KAK1143761.1"/>
    </source>
</evidence>
<sequence length="110" mass="11928">MKLTILSLLAAASLCASQELPTCESGVLKCCRDVVQYSDLPEYVQEYYGIDPELNNANACSDGIDLLDEFAVSRCSANGESLQCCGAFVATRPPIEGESITLNCEDVYQY</sequence>